<dbReference type="PANTHER" id="PTHR11552:SF147">
    <property type="entry name" value="CHOLINE DEHYDROGENASE, MITOCHONDRIAL"/>
    <property type="match status" value="1"/>
</dbReference>
<evidence type="ECO:0000256" key="2">
    <source>
        <dbReference type="ARBA" id="ARBA00010790"/>
    </source>
</evidence>
<dbReference type="GO" id="GO:0050660">
    <property type="term" value="F:flavin adenine dinucleotide binding"/>
    <property type="evidence" value="ECO:0007669"/>
    <property type="project" value="InterPro"/>
</dbReference>
<dbReference type="Pfam" id="PF00732">
    <property type="entry name" value="GMC_oxred_N"/>
    <property type="match status" value="1"/>
</dbReference>
<sequence length="562" mass="62091">MTKRYDYIIIGAGSAGCVLANRLSEDAGTSVLVLEFGGSDRSVLIQMPSAFSLPMNTKKYNWHYETVAEPHLDNRRLHCPRGKVLGGSSSINGLVYIRGHACDFDEWESLGAKNWSYRNCLPYFKRAEQYKFGGDDYRGGAGPLSTNNGNNMQNPLYGAWVEAGAEAGYIKTDDCNGYMQEGFGAMHMTVKDGVRWSTANAYLRPAMSRPNLTVITHAMTRRILLEGKRAVGVEYDQGGQTHKVMCNREVLVASGPIGSPHLLQRSGIGPAAVLKSAGIEVRHDLPGVGENLQDHSEIYIQYACKEPVTLNGKMNLLGKALIGLRWLLFKDGLGASNHFEAGGFIRSSKGLRWPDIQFHFLPAAMRYDGDKPFKGHGFMVLTGPNKPKSRGHVRALSADPYQHPQIRFNYLASEEDREGFRRCVRLTREIIAQPAMDRYRGEELAPGPQVQTDEEIDAFVRANMESTMHPCGSCRMGEDDMAVVDSALRVHGLQGLRVIDSSVFPSEPNGNLNAPTIMLAERAADLVRGRQPLAPADVPVGLVGGWEEEQRSRKPVREMPVR</sequence>
<dbReference type="Gene3D" id="3.30.560.10">
    <property type="entry name" value="Glucose Oxidase, domain 3"/>
    <property type="match status" value="1"/>
</dbReference>
<dbReference type="GO" id="GO:0019285">
    <property type="term" value="P:glycine betaine biosynthetic process from choline"/>
    <property type="evidence" value="ECO:0007669"/>
    <property type="project" value="UniProtKB-UniRule"/>
</dbReference>
<dbReference type="GO" id="GO:0008812">
    <property type="term" value="F:choline dehydrogenase activity"/>
    <property type="evidence" value="ECO:0007669"/>
    <property type="project" value="UniProtKB-UniRule"/>
</dbReference>
<keyword evidence="6" id="KW-0520">NAD</keyword>
<name>A0AAU8RVX3_PSEPU</name>
<feature type="domain" description="Glucose-methanol-choline oxidoreductase N-terminal" evidence="12">
    <location>
        <begin position="255"/>
        <end position="269"/>
    </location>
</feature>
<protein>
    <recommendedName>
        <fullName evidence="7 10">Choline dehydrogenase</fullName>
        <ecNumber evidence="7 10">1.1.99.1</ecNumber>
    </recommendedName>
</protein>
<keyword evidence="4 8" id="KW-0274">FAD</keyword>
<dbReference type="SUPFAM" id="SSF51905">
    <property type="entry name" value="FAD/NAD(P)-binding domain"/>
    <property type="match status" value="1"/>
</dbReference>
<organism evidence="13 14">
    <name type="scientific">Pseudomonas putida S13.1.2</name>
    <dbReference type="NCBI Taxonomy" id="1384061"/>
    <lineage>
        <taxon>Bacteria</taxon>
        <taxon>Pseudomonadati</taxon>
        <taxon>Pseudomonadota</taxon>
        <taxon>Gammaproteobacteria</taxon>
        <taxon>Pseudomonadales</taxon>
        <taxon>Pseudomonadaceae</taxon>
        <taxon>Pseudomonas</taxon>
    </lineage>
</organism>
<evidence type="ECO:0000259" key="12">
    <source>
        <dbReference type="PROSITE" id="PS00624"/>
    </source>
</evidence>
<evidence type="ECO:0000256" key="10">
    <source>
        <dbReference type="RuleBase" id="RU003969"/>
    </source>
</evidence>
<keyword evidence="5 13" id="KW-0560">Oxidoreductase</keyword>
<comment type="similarity">
    <text evidence="2 9">Belongs to the GMC oxidoreductase family.</text>
</comment>
<gene>
    <name evidence="13" type="ORF">N805_10425</name>
</gene>
<dbReference type="PROSITE" id="PS00624">
    <property type="entry name" value="GMC_OXRED_2"/>
    <property type="match status" value="1"/>
</dbReference>
<feature type="binding site" evidence="8">
    <location>
        <begin position="92"/>
        <end position="95"/>
    </location>
    <ligand>
        <name>FAD</name>
        <dbReference type="ChEBI" id="CHEBI:57692"/>
    </ligand>
</feature>
<dbReference type="NCBIfam" id="TIGR01810">
    <property type="entry name" value="betA"/>
    <property type="match status" value="1"/>
</dbReference>
<dbReference type="AlphaFoldDB" id="A0AAU8RVX3"/>
<evidence type="ECO:0000313" key="14">
    <source>
        <dbReference type="Proteomes" id="UP000033260"/>
    </source>
</evidence>
<dbReference type="InterPro" id="IPR000172">
    <property type="entry name" value="GMC_OxRdtase_N"/>
</dbReference>
<dbReference type="GO" id="GO:0016020">
    <property type="term" value="C:membrane"/>
    <property type="evidence" value="ECO:0007669"/>
    <property type="project" value="TreeGrafter"/>
</dbReference>
<evidence type="ECO:0000256" key="4">
    <source>
        <dbReference type="ARBA" id="ARBA00022827"/>
    </source>
</evidence>
<evidence type="ECO:0000259" key="11">
    <source>
        <dbReference type="PROSITE" id="PS00623"/>
    </source>
</evidence>
<dbReference type="PROSITE" id="PS51257">
    <property type="entry name" value="PROKAR_LIPOPROTEIN"/>
    <property type="match status" value="1"/>
</dbReference>
<dbReference type="InterPro" id="IPR011533">
    <property type="entry name" value="BetA"/>
</dbReference>
<dbReference type="EC" id="1.1.99.1" evidence="7 10"/>
<proteinExistence type="inferred from homology"/>
<evidence type="ECO:0000256" key="7">
    <source>
        <dbReference type="NCBIfam" id="TIGR01810"/>
    </source>
</evidence>
<evidence type="ECO:0000256" key="1">
    <source>
        <dbReference type="ARBA" id="ARBA00001974"/>
    </source>
</evidence>
<dbReference type="PANTHER" id="PTHR11552">
    <property type="entry name" value="GLUCOSE-METHANOL-CHOLINE GMC OXIDOREDUCTASE"/>
    <property type="match status" value="1"/>
</dbReference>
<dbReference type="InterPro" id="IPR007867">
    <property type="entry name" value="GMC_OxRtase_C"/>
</dbReference>
<evidence type="ECO:0000256" key="8">
    <source>
        <dbReference type="PIRSR" id="PIRSR000137-2"/>
    </source>
</evidence>
<dbReference type="PROSITE" id="PS00623">
    <property type="entry name" value="GMC_OXRED_1"/>
    <property type="match status" value="1"/>
</dbReference>
<evidence type="ECO:0000256" key="3">
    <source>
        <dbReference type="ARBA" id="ARBA00022630"/>
    </source>
</evidence>
<dbReference type="PIRSF" id="PIRSF000137">
    <property type="entry name" value="Alcohol_oxidase"/>
    <property type="match status" value="1"/>
</dbReference>
<dbReference type="InterPro" id="IPR036188">
    <property type="entry name" value="FAD/NAD-bd_sf"/>
</dbReference>
<keyword evidence="3 9" id="KW-0285">Flavoprotein</keyword>
<dbReference type="Proteomes" id="UP000033260">
    <property type="component" value="Chromosome"/>
</dbReference>
<feature type="domain" description="Glucose-methanol-choline oxidoreductase N-terminal" evidence="11">
    <location>
        <begin position="82"/>
        <end position="105"/>
    </location>
</feature>
<evidence type="ECO:0000256" key="9">
    <source>
        <dbReference type="RuleBase" id="RU003968"/>
    </source>
</evidence>
<comment type="pathway">
    <text evidence="10">Amine and polyamine biosynthesis; betaine biosynthesis via choline pathway; betaine aldehyde from choline (cytochrome c reductase route): step 1/1.</text>
</comment>
<evidence type="ECO:0000313" key="13">
    <source>
        <dbReference type="EMBL" id="AJQ47605.1"/>
    </source>
</evidence>
<dbReference type="NCBIfam" id="NF002550">
    <property type="entry name" value="PRK02106.1"/>
    <property type="match status" value="1"/>
</dbReference>
<dbReference type="RefSeq" id="WP_028613682.1">
    <property type="nucleotide sequence ID" value="NZ_CP010979.1"/>
</dbReference>
<comment type="catalytic activity">
    <reaction evidence="10">
        <text>choline + A = betaine aldehyde + AH2</text>
        <dbReference type="Rhea" id="RHEA:17433"/>
        <dbReference type="ChEBI" id="CHEBI:13193"/>
        <dbReference type="ChEBI" id="CHEBI:15354"/>
        <dbReference type="ChEBI" id="CHEBI:15710"/>
        <dbReference type="ChEBI" id="CHEBI:17499"/>
        <dbReference type="EC" id="1.1.99.1"/>
    </reaction>
</comment>
<accession>A0AAU8RVX3</accession>
<evidence type="ECO:0000256" key="5">
    <source>
        <dbReference type="ARBA" id="ARBA00023002"/>
    </source>
</evidence>
<comment type="cofactor">
    <cofactor evidence="1 8">
        <name>FAD</name>
        <dbReference type="ChEBI" id="CHEBI:57692"/>
    </cofactor>
</comment>
<dbReference type="Pfam" id="PF05199">
    <property type="entry name" value="GMC_oxred_C"/>
    <property type="match status" value="1"/>
</dbReference>
<dbReference type="SUPFAM" id="SSF54373">
    <property type="entry name" value="FAD-linked reductases, C-terminal domain"/>
    <property type="match status" value="1"/>
</dbReference>
<feature type="binding site" evidence="8">
    <location>
        <position position="84"/>
    </location>
    <ligand>
        <name>FAD</name>
        <dbReference type="ChEBI" id="CHEBI:57692"/>
    </ligand>
</feature>
<dbReference type="Gene3D" id="3.50.50.60">
    <property type="entry name" value="FAD/NAD(P)-binding domain"/>
    <property type="match status" value="1"/>
</dbReference>
<evidence type="ECO:0000256" key="6">
    <source>
        <dbReference type="ARBA" id="ARBA00023027"/>
    </source>
</evidence>
<dbReference type="InterPro" id="IPR012132">
    <property type="entry name" value="GMC_OxRdtase"/>
</dbReference>
<dbReference type="EMBL" id="CP010979">
    <property type="protein sequence ID" value="AJQ47605.1"/>
    <property type="molecule type" value="Genomic_DNA"/>
</dbReference>
<reference evidence="13 14" key="1">
    <citation type="submission" date="2015-02" db="EMBL/GenBank/DDBJ databases">
        <title>Complete Genome Sequencing of Pseudomonas putida S13.1.2.</title>
        <authorList>
            <person name="Chong T.M."/>
            <person name="Chan K.G."/>
            <person name="Dessaux Y."/>
        </authorList>
    </citation>
    <scope>NUCLEOTIDE SEQUENCE [LARGE SCALE GENOMIC DNA]</scope>
    <source>
        <strain evidence="13 14">S13.1.2</strain>
    </source>
</reference>